<protein>
    <submittedName>
        <fullName evidence="1">Uncharacterized protein</fullName>
    </submittedName>
</protein>
<sequence>MISNDSSQSEMSDSGYDYLSVEEKECLMFLQETLDLLDAEADSGLSTDEAEIAEPSRHPQTWPKRDNPKELDHENLGKHQKNEQKSKKSVSHSVPIITSPGYRSLPRNVGVIKDPQTNKNSFTKTTGSNDDDLNTLPQLHLSSWRSHNLGYVDIPNDQPSMSTQVKTINLESVVIPPPEPFQDQQKSHSTTGQESLQDSCKDLAKGAPDHFEVKRNTNIIEGYEAKAAQQHSSSGKVGQTFGKEAVLRPLSPQPKQNIIESTQANYKKPTVEESPLDSSFKQGPPTAPKPRKLPPNIILKTSRSNTMSLTVDSSHKIKVLSPSNGRPRAATGDFSTEKVHSLQKQQDRARREALEKLGLSQDKDLEDDGAKNSALSKSREIPRTSSRENVNIDNVAVDKKPEQKHNQIGEKGFHPMEINVPGIKQAHFKSNTLERSGVGLSSYVSSGSEDKNNKNSSSPGKTSLLDKIAPSFLRNNRPRTVSLGIGSDFTDLKENRIQNYELENSDKRRSYPLQNPAKLPRPPCVSVKITPKGATAEDRKEALKKLGLLKE</sequence>
<reference evidence="1" key="1">
    <citation type="submission" date="2021-08" db="EMBL/GenBank/DDBJ databases">
        <title>The first chromosome-level gecko genome reveals the dynamic sex chromosomes of Neotropical dwarf geckos (Sphaerodactylidae: Sphaerodactylus).</title>
        <authorList>
            <person name="Pinto B.J."/>
            <person name="Keating S.E."/>
            <person name="Gamble T."/>
        </authorList>
    </citation>
    <scope>NUCLEOTIDE SEQUENCE</scope>
    <source>
        <strain evidence="1">TG3544</strain>
    </source>
</reference>
<gene>
    <name evidence="1" type="ORF">K3G42_024444</name>
</gene>
<dbReference type="Proteomes" id="UP000827872">
    <property type="component" value="Linkage Group LG05"/>
</dbReference>
<evidence type="ECO:0000313" key="1">
    <source>
        <dbReference type="EMBL" id="KAH8000334.1"/>
    </source>
</evidence>
<proteinExistence type="predicted"/>
<comment type="caution">
    <text evidence="1">The sequence shown here is derived from an EMBL/GenBank/DDBJ whole genome shotgun (WGS) entry which is preliminary data.</text>
</comment>
<name>A0ACB8F617_9SAUR</name>
<evidence type="ECO:0000313" key="2">
    <source>
        <dbReference type="Proteomes" id="UP000827872"/>
    </source>
</evidence>
<accession>A0ACB8F617</accession>
<organism evidence="1 2">
    <name type="scientific">Sphaerodactylus townsendi</name>
    <dbReference type="NCBI Taxonomy" id="933632"/>
    <lineage>
        <taxon>Eukaryota</taxon>
        <taxon>Metazoa</taxon>
        <taxon>Chordata</taxon>
        <taxon>Craniata</taxon>
        <taxon>Vertebrata</taxon>
        <taxon>Euteleostomi</taxon>
        <taxon>Lepidosauria</taxon>
        <taxon>Squamata</taxon>
        <taxon>Bifurcata</taxon>
        <taxon>Gekkota</taxon>
        <taxon>Sphaerodactylidae</taxon>
        <taxon>Sphaerodactylus</taxon>
    </lineage>
</organism>
<keyword evidence="2" id="KW-1185">Reference proteome</keyword>
<dbReference type="EMBL" id="CM037618">
    <property type="protein sequence ID" value="KAH8000334.1"/>
    <property type="molecule type" value="Genomic_DNA"/>
</dbReference>